<dbReference type="AlphaFoldDB" id="A0A556CKD0"/>
<dbReference type="Gene3D" id="3.40.50.10860">
    <property type="entry name" value="Leucine Dehydrogenase, chain A, domain 1"/>
    <property type="match status" value="1"/>
</dbReference>
<evidence type="ECO:0000256" key="1">
    <source>
        <dbReference type="ARBA" id="ARBA00004871"/>
    </source>
</evidence>
<dbReference type="PANTHER" id="PTHR21089">
    <property type="entry name" value="SHIKIMATE DEHYDROGENASE"/>
    <property type="match status" value="1"/>
</dbReference>
<dbReference type="GO" id="GO:0019632">
    <property type="term" value="P:shikimate metabolic process"/>
    <property type="evidence" value="ECO:0007669"/>
    <property type="project" value="TreeGrafter"/>
</dbReference>
<dbReference type="InterPro" id="IPR013708">
    <property type="entry name" value="Shikimate_DH-bd_N"/>
</dbReference>
<dbReference type="EMBL" id="VLTK01000003">
    <property type="protein sequence ID" value="TSI17889.1"/>
    <property type="molecule type" value="Genomic_DNA"/>
</dbReference>
<comment type="pathway">
    <text evidence="1">Metabolic intermediate biosynthesis; chorismate biosynthesis; chorismate from D-erythrose 4-phosphate and phosphoenolpyruvate: step 4/7.</text>
</comment>
<dbReference type="SUPFAM" id="SSF51735">
    <property type="entry name" value="NAD(P)-binding Rossmann-fold domains"/>
    <property type="match status" value="1"/>
</dbReference>
<accession>A0A556CKD0</accession>
<dbReference type="InterPro" id="IPR046346">
    <property type="entry name" value="Aminoacid_DH-like_N_sf"/>
</dbReference>
<evidence type="ECO:0000313" key="5">
    <source>
        <dbReference type="Proteomes" id="UP000316406"/>
    </source>
</evidence>
<dbReference type="Gene3D" id="3.40.50.720">
    <property type="entry name" value="NAD(P)-binding Rossmann-like Domain"/>
    <property type="match status" value="1"/>
</dbReference>
<dbReference type="OrthoDB" id="9776868at2"/>
<name>A0A556CKD0_BREAU</name>
<organism evidence="4 5">
    <name type="scientific">Brevibacterium aurantiacum</name>
    <dbReference type="NCBI Taxonomy" id="273384"/>
    <lineage>
        <taxon>Bacteria</taxon>
        <taxon>Bacillati</taxon>
        <taxon>Actinomycetota</taxon>
        <taxon>Actinomycetes</taxon>
        <taxon>Micrococcales</taxon>
        <taxon>Brevibacteriaceae</taxon>
        <taxon>Brevibacterium</taxon>
    </lineage>
</organism>
<dbReference type="SUPFAM" id="SSF53223">
    <property type="entry name" value="Aminoacid dehydrogenase-like, N-terminal domain"/>
    <property type="match status" value="1"/>
</dbReference>
<feature type="domain" description="Shikimate dehydrogenase substrate binding N-terminal" evidence="3">
    <location>
        <begin position="7"/>
        <end position="92"/>
    </location>
</feature>
<dbReference type="GO" id="GO:0009073">
    <property type="term" value="P:aromatic amino acid family biosynthetic process"/>
    <property type="evidence" value="ECO:0007669"/>
    <property type="project" value="UniProtKB-KW"/>
</dbReference>
<dbReference type="GO" id="GO:0005829">
    <property type="term" value="C:cytosol"/>
    <property type="evidence" value="ECO:0007669"/>
    <property type="project" value="TreeGrafter"/>
</dbReference>
<dbReference type="GO" id="GO:0009423">
    <property type="term" value="P:chorismate biosynthetic process"/>
    <property type="evidence" value="ECO:0007669"/>
    <property type="project" value="TreeGrafter"/>
</dbReference>
<keyword evidence="2" id="KW-0028">Amino-acid biosynthesis</keyword>
<evidence type="ECO:0000313" key="4">
    <source>
        <dbReference type="EMBL" id="TSI17889.1"/>
    </source>
</evidence>
<dbReference type="GO" id="GO:0050661">
    <property type="term" value="F:NADP binding"/>
    <property type="evidence" value="ECO:0007669"/>
    <property type="project" value="TreeGrafter"/>
</dbReference>
<dbReference type="InterPro" id="IPR036291">
    <property type="entry name" value="NAD(P)-bd_dom_sf"/>
</dbReference>
<protein>
    <submittedName>
        <fullName evidence="4">Shikimate dehydrogenase</fullName>
    </submittedName>
</protein>
<proteinExistence type="predicted"/>
<reference evidence="4 5" key="1">
    <citation type="submission" date="2019-07" db="EMBL/GenBank/DDBJ databases">
        <title>Draft genome sequence of Brevibacterium aurantiacum XU54 isolated from Xinjiang China.</title>
        <authorList>
            <person name="Xu X."/>
        </authorList>
    </citation>
    <scope>NUCLEOTIDE SEQUENCE [LARGE SCALE GENOMIC DNA]</scope>
    <source>
        <strain evidence="4 5">XU54</strain>
    </source>
</reference>
<dbReference type="PANTHER" id="PTHR21089:SF1">
    <property type="entry name" value="BIFUNCTIONAL 3-DEHYDROQUINATE DEHYDRATASE_SHIKIMATE DEHYDROGENASE, CHLOROPLASTIC"/>
    <property type="match status" value="1"/>
</dbReference>
<comment type="caution">
    <text evidence="4">The sequence shown here is derived from an EMBL/GenBank/DDBJ whole genome shotgun (WGS) entry which is preliminary data.</text>
</comment>
<dbReference type="Proteomes" id="UP000316406">
    <property type="component" value="Unassembled WGS sequence"/>
</dbReference>
<evidence type="ECO:0000259" key="3">
    <source>
        <dbReference type="Pfam" id="PF08501"/>
    </source>
</evidence>
<keyword evidence="2" id="KW-0057">Aromatic amino acid biosynthesis</keyword>
<gene>
    <name evidence="4" type="ORF">FO013_06790</name>
</gene>
<dbReference type="RefSeq" id="WP_143921800.1">
    <property type="nucleotide sequence ID" value="NZ_VLTK01000003.1"/>
</dbReference>
<evidence type="ECO:0000256" key="2">
    <source>
        <dbReference type="ARBA" id="ARBA00023141"/>
    </source>
</evidence>
<dbReference type="InterPro" id="IPR022893">
    <property type="entry name" value="Shikimate_DH_fam"/>
</dbReference>
<dbReference type="Pfam" id="PF08501">
    <property type="entry name" value="Shikimate_dh_N"/>
    <property type="match status" value="1"/>
</dbReference>
<dbReference type="GO" id="GO:0004764">
    <property type="term" value="F:shikimate 3-dehydrogenase (NADP+) activity"/>
    <property type="evidence" value="ECO:0007669"/>
    <property type="project" value="InterPro"/>
</dbReference>
<keyword evidence="5" id="KW-1185">Reference proteome</keyword>
<sequence>MTISAAVLGRPIAHSKSPLLHRAAFQALGLHSSEYASFDIGAEDLESFLAAHRSQIGFSLTMPLKERLVELALTHGWGLDDTAGLTGVANTLVRRGGATSVANTDVQGIVRALTPGLNTYREAAVTAAISATAAGLGATAGVSTADGDGADRATILGAGATAASALLACRELGIATVEFLVRNPDRAGRVLDLSKQLGVSASTAPLRQIGPSAVVISTLPAEAVLELQWSPGFRCGVALDVAYAAESDFLQAAESHGLIPVEGTVMLVEQAVAQSEMFIAAAEAADAEPCLTQGPTQNAERRAVITAAMYSALEDRPGPAGD</sequence>